<evidence type="ECO:0000256" key="1">
    <source>
        <dbReference type="ARBA" id="ARBA00006171"/>
    </source>
</evidence>
<dbReference type="EMBL" id="LAZR01000021">
    <property type="protein sequence ID" value="KKO04866.1"/>
    <property type="molecule type" value="Genomic_DNA"/>
</dbReference>
<comment type="similarity">
    <text evidence="1">Belongs to the HAD-like hydrolase superfamily. CbbY/CbbZ/Gph/YieH family.</text>
</comment>
<dbReference type="SUPFAM" id="SSF56784">
    <property type="entry name" value="HAD-like"/>
    <property type="match status" value="1"/>
</dbReference>
<dbReference type="Pfam" id="PF00702">
    <property type="entry name" value="Hydrolase"/>
    <property type="match status" value="1"/>
</dbReference>
<dbReference type="PANTHER" id="PTHR18901:SF38">
    <property type="entry name" value="PSEUDOURIDINE-5'-PHOSPHATASE"/>
    <property type="match status" value="1"/>
</dbReference>
<reference evidence="2" key="1">
    <citation type="journal article" date="2015" name="Nature">
        <title>Complex archaea that bridge the gap between prokaryotes and eukaryotes.</title>
        <authorList>
            <person name="Spang A."/>
            <person name="Saw J.H."/>
            <person name="Jorgensen S.L."/>
            <person name="Zaremba-Niedzwiedzka K."/>
            <person name="Martijn J."/>
            <person name="Lind A.E."/>
            <person name="van Eijk R."/>
            <person name="Schleper C."/>
            <person name="Guy L."/>
            <person name="Ettema T.J."/>
        </authorList>
    </citation>
    <scope>NUCLEOTIDE SEQUENCE</scope>
</reference>
<dbReference type="InterPro" id="IPR036412">
    <property type="entry name" value="HAD-like_sf"/>
</dbReference>
<dbReference type="SFLD" id="SFLDG01135">
    <property type="entry name" value="C1.5.6:_HAD__Beta-PGM__Phospha"/>
    <property type="match status" value="1"/>
</dbReference>
<dbReference type="InterPro" id="IPR006439">
    <property type="entry name" value="HAD-SF_hydro_IA"/>
</dbReference>
<proteinExistence type="inferred from homology"/>
<sequence>MEKVGFIFDLDGVIVDTAKYHYLAWHKLAKELGFEFTKEQNELFKGVSRKRCLEILLDIGGITATQKQFDTWMVEKNVDYLAYIEKMDASEILPDVPRVLEYLKKKNVPIALGSASKNAKPILEKVNLLPYFDSIVDGNSVTKAKPDPEVFLIAASNLGIAANSCVVFEDAVAGIQAANAANMVSIGIGDDTILNEANYNFKDFTEISDDFLELLLNKNHENK</sequence>
<dbReference type="NCBIfam" id="TIGR01509">
    <property type="entry name" value="HAD-SF-IA-v3"/>
    <property type="match status" value="1"/>
</dbReference>
<dbReference type="GO" id="GO:0005975">
    <property type="term" value="P:carbohydrate metabolic process"/>
    <property type="evidence" value="ECO:0007669"/>
    <property type="project" value="InterPro"/>
</dbReference>
<organism evidence="2">
    <name type="scientific">marine sediment metagenome</name>
    <dbReference type="NCBI Taxonomy" id="412755"/>
    <lineage>
        <taxon>unclassified sequences</taxon>
        <taxon>metagenomes</taxon>
        <taxon>ecological metagenomes</taxon>
    </lineage>
</organism>
<dbReference type="InterPro" id="IPR010972">
    <property type="entry name" value="Beta-PGM"/>
</dbReference>
<evidence type="ECO:0008006" key="3">
    <source>
        <dbReference type="Google" id="ProtNLM"/>
    </source>
</evidence>
<dbReference type="SFLD" id="SFLDS00003">
    <property type="entry name" value="Haloacid_Dehalogenase"/>
    <property type="match status" value="1"/>
</dbReference>
<gene>
    <name evidence="2" type="ORF">LCGC14_0081780</name>
</gene>
<dbReference type="InterPro" id="IPR023198">
    <property type="entry name" value="PGP-like_dom2"/>
</dbReference>
<protein>
    <recommendedName>
        <fullName evidence="3">Beta-phosphoglucomutase</fullName>
    </recommendedName>
</protein>
<dbReference type="PANTHER" id="PTHR18901">
    <property type="entry name" value="2-DEOXYGLUCOSE-6-PHOSPHATE PHOSPHATASE 2"/>
    <property type="match status" value="1"/>
</dbReference>
<dbReference type="GO" id="GO:0008801">
    <property type="term" value="F:beta-phosphoglucomutase activity"/>
    <property type="evidence" value="ECO:0007669"/>
    <property type="project" value="InterPro"/>
</dbReference>
<dbReference type="InterPro" id="IPR023214">
    <property type="entry name" value="HAD_sf"/>
</dbReference>
<dbReference type="AlphaFoldDB" id="A0A0F9VIE0"/>
<dbReference type="CDD" id="cd02598">
    <property type="entry name" value="HAD_BPGM"/>
    <property type="match status" value="1"/>
</dbReference>
<evidence type="ECO:0000313" key="2">
    <source>
        <dbReference type="EMBL" id="KKO04866.1"/>
    </source>
</evidence>
<dbReference type="InterPro" id="IPR010976">
    <property type="entry name" value="B-phosphoglucomutase_hydrolase"/>
</dbReference>
<dbReference type="Gene3D" id="3.40.50.1000">
    <property type="entry name" value="HAD superfamily/HAD-like"/>
    <property type="match status" value="1"/>
</dbReference>
<dbReference type="Gene3D" id="1.10.150.240">
    <property type="entry name" value="Putative phosphatase, domain 2"/>
    <property type="match status" value="1"/>
</dbReference>
<dbReference type="GO" id="GO:0000287">
    <property type="term" value="F:magnesium ion binding"/>
    <property type="evidence" value="ECO:0007669"/>
    <property type="project" value="InterPro"/>
</dbReference>
<dbReference type="NCBIfam" id="TIGR01990">
    <property type="entry name" value="bPGM"/>
    <property type="match status" value="1"/>
</dbReference>
<accession>A0A0F9VIE0</accession>
<dbReference type="SFLD" id="SFLDG01129">
    <property type="entry name" value="C1.5:_HAD__Beta-PGM__Phosphata"/>
    <property type="match status" value="1"/>
</dbReference>
<comment type="caution">
    <text evidence="2">The sequence shown here is derived from an EMBL/GenBank/DDBJ whole genome shotgun (WGS) entry which is preliminary data.</text>
</comment>
<dbReference type="NCBIfam" id="TIGR02009">
    <property type="entry name" value="PGMB-YQAB-SF"/>
    <property type="match status" value="1"/>
</dbReference>
<name>A0A0F9VIE0_9ZZZZ</name>